<dbReference type="PANTHER" id="PTHR31126:SF18">
    <property type="entry name" value="PROTEIN-TYROSINE-PHOSPHATASE"/>
    <property type="match status" value="1"/>
</dbReference>
<evidence type="ECO:0000313" key="1">
    <source>
        <dbReference type="EMBL" id="PVV00302.1"/>
    </source>
</evidence>
<dbReference type="EMBL" id="MBFS01002106">
    <property type="protein sequence ID" value="PVV00302.1"/>
    <property type="molecule type" value="Genomic_DNA"/>
</dbReference>
<sequence>MTLQSNELLEPTEVFGLVEENLYRINGSITDTQAEFLQPLKIKTLLILSMETVSKPLRRFVERNNIKIIHLGLKKWQPDLDSKPVSEELIKEALEIILEKQHYPILLACS</sequence>
<evidence type="ECO:0008006" key="3">
    <source>
        <dbReference type="Google" id="ProtNLM"/>
    </source>
</evidence>
<dbReference type="SUPFAM" id="SSF52799">
    <property type="entry name" value="(Phosphotyrosine protein) phosphatases II"/>
    <property type="match status" value="1"/>
</dbReference>
<dbReference type="AlphaFoldDB" id="A0A2T9Z6X9"/>
<accession>A0A2T9Z6X9</accession>
<evidence type="ECO:0000313" key="2">
    <source>
        <dbReference type="Proteomes" id="UP000245609"/>
    </source>
</evidence>
<dbReference type="GO" id="GO:0016791">
    <property type="term" value="F:phosphatase activity"/>
    <property type="evidence" value="ECO:0007669"/>
    <property type="project" value="TreeGrafter"/>
</dbReference>
<comment type="caution">
    <text evidence="1">The sequence shown here is derived from an EMBL/GenBank/DDBJ whole genome shotgun (WGS) entry which is preliminary data.</text>
</comment>
<dbReference type="PANTHER" id="PTHR31126">
    <property type="entry name" value="TYROSINE-PROTEIN PHOSPHATASE"/>
    <property type="match status" value="1"/>
</dbReference>
<proteinExistence type="predicted"/>
<dbReference type="STRING" id="133381.A0A2T9Z6X9"/>
<dbReference type="Gene3D" id="3.90.190.10">
    <property type="entry name" value="Protein tyrosine phosphatase superfamily"/>
    <property type="match status" value="1"/>
</dbReference>
<dbReference type="Proteomes" id="UP000245609">
    <property type="component" value="Unassembled WGS sequence"/>
</dbReference>
<reference evidence="1 2" key="1">
    <citation type="journal article" date="2018" name="MBio">
        <title>Comparative Genomics Reveals the Core Gene Toolbox for the Fungus-Insect Symbiosis.</title>
        <authorList>
            <person name="Wang Y."/>
            <person name="Stata M."/>
            <person name="Wang W."/>
            <person name="Stajich J.E."/>
            <person name="White M.M."/>
            <person name="Moncalvo J.M."/>
        </authorList>
    </citation>
    <scope>NUCLEOTIDE SEQUENCE [LARGE SCALE GENOMIC DNA]</scope>
    <source>
        <strain evidence="1 2">SC-DP-2</strain>
    </source>
</reference>
<protein>
    <recommendedName>
        <fullName evidence="3">Tyrosine-protein phosphatase domain-containing protein</fullName>
    </recommendedName>
</protein>
<gene>
    <name evidence="1" type="ORF">BB560_005323</name>
</gene>
<name>A0A2T9Z6X9_9FUNG</name>
<dbReference type="InterPro" id="IPR029021">
    <property type="entry name" value="Prot-tyrosine_phosphatase-like"/>
</dbReference>
<dbReference type="InterPro" id="IPR004861">
    <property type="entry name" value="Siw14-like"/>
</dbReference>
<dbReference type="OrthoDB" id="6375174at2759"/>
<dbReference type="Pfam" id="PF03162">
    <property type="entry name" value="Y_phosphatase2"/>
    <property type="match status" value="1"/>
</dbReference>
<keyword evidence="2" id="KW-1185">Reference proteome</keyword>
<organism evidence="1 2">
    <name type="scientific">Smittium megazygosporum</name>
    <dbReference type="NCBI Taxonomy" id="133381"/>
    <lineage>
        <taxon>Eukaryota</taxon>
        <taxon>Fungi</taxon>
        <taxon>Fungi incertae sedis</taxon>
        <taxon>Zoopagomycota</taxon>
        <taxon>Kickxellomycotina</taxon>
        <taxon>Harpellomycetes</taxon>
        <taxon>Harpellales</taxon>
        <taxon>Legeriomycetaceae</taxon>
        <taxon>Smittium</taxon>
    </lineage>
</organism>